<keyword evidence="1" id="KW-1133">Transmembrane helix</keyword>
<keyword evidence="3" id="KW-1185">Reference proteome</keyword>
<reference evidence="2 3" key="1">
    <citation type="submission" date="2016-05" db="EMBL/GenBank/DDBJ databases">
        <title>Paenibacillus sp. 1ZS3-15 nov., isolated from the rhizosphere soil.</title>
        <authorList>
            <person name="Zhang X.X."/>
            <person name="Zhang J."/>
        </authorList>
    </citation>
    <scope>NUCLEOTIDE SEQUENCE [LARGE SCALE GENOMIC DNA]</scope>
    <source>
        <strain evidence="2 3">1ZS3-15</strain>
    </source>
</reference>
<organism evidence="2 3">
    <name type="scientific">Paenibacillus oryzisoli</name>
    <dbReference type="NCBI Taxonomy" id="1850517"/>
    <lineage>
        <taxon>Bacteria</taxon>
        <taxon>Bacillati</taxon>
        <taxon>Bacillota</taxon>
        <taxon>Bacilli</taxon>
        <taxon>Bacillales</taxon>
        <taxon>Paenibacillaceae</taxon>
        <taxon>Paenibacillus</taxon>
    </lineage>
</organism>
<dbReference type="Proteomes" id="UP000078454">
    <property type="component" value="Unassembled WGS sequence"/>
</dbReference>
<sequence length="305" mass="34156">MSRRTKDIWLGIAVANGCGIIFMLVTAYIVRVATGVGGILILSDFVLLPFIMGMINAYFWRNHRVTVGPSFGYAFLNLIVGLIYSYFMMGEGYICLIIVAPLIYLFILLGVLAGKLMFKWNQSTLNVSILAAMAVLILTNILTAQPGESQVTDRILIHAKPEVVWQNVTAFSPITSEPDYWLFKIGLPSPVQSTAEGRYVGAERKCIFSNGIVFDEEIVEYEENRKLTFAITKLPDDPEILGHLSLSKGQFILEDNGDGTTTLIGTSWYDLKVKPSLYFDIWTQSIIRNVHLEVMEHMKELAEQA</sequence>
<keyword evidence="1" id="KW-0812">Transmembrane</keyword>
<accession>A0A197ZWY2</accession>
<evidence type="ECO:0000313" key="2">
    <source>
        <dbReference type="EMBL" id="OAS13233.1"/>
    </source>
</evidence>
<dbReference type="EMBL" id="LYPB01000096">
    <property type="protein sequence ID" value="OAS13233.1"/>
    <property type="molecule type" value="Genomic_DNA"/>
</dbReference>
<dbReference type="SUPFAM" id="SSF55961">
    <property type="entry name" value="Bet v1-like"/>
    <property type="match status" value="1"/>
</dbReference>
<dbReference type="InterPro" id="IPR023393">
    <property type="entry name" value="START-like_dom_sf"/>
</dbReference>
<feature type="transmembrane region" description="Helical" evidence="1">
    <location>
        <begin position="36"/>
        <end position="59"/>
    </location>
</feature>
<dbReference type="Gene3D" id="3.30.530.20">
    <property type="match status" value="1"/>
</dbReference>
<evidence type="ECO:0000313" key="3">
    <source>
        <dbReference type="Proteomes" id="UP000078454"/>
    </source>
</evidence>
<feature type="transmembrane region" description="Helical" evidence="1">
    <location>
        <begin position="125"/>
        <end position="144"/>
    </location>
</feature>
<dbReference type="RefSeq" id="WP_068671589.1">
    <property type="nucleotide sequence ID" value="NZ_LYPB01000096.1"/>
</dbReference>
<dbReference type="AlphaFoldDB" id="A0A197ZWY2"/>
<keyword evidence="1" id="KW-0472">Membrane</keyword>
<protein>
    <recommendedName>
        <fullName evidence="4">Polyketide cyclase</fullName>
    </recommendedName>
</protein>
<gene>
    <name evidence="2" type="ORF">A8708_33150</name>
</gene>
<dbReference type="OrthoDB" id="118637at2"/>
<evidence type="ECO:0008006" key="4">
    <source>
        <dbReference type="Google" id="ProtNLM"/>
    </source>
</evidence>
<feature type="transmembrane region" description="Helical" evidence="1">
    <location>
        <begin position="7"/>
        <end position="30"/>
    </location>
</feature>
<feature type="transmembrane region" description="Helical" evidence="1">
    <location>
        <begin position="93"/>
        <end position="113"/>
    </location>
</feature>
<feature type="transmembrane region" description="Helical" evidence="1">
    <location>
        <begin position="71"/>
        <end position="87"/>
    </location>
</feature>
<comment type="caution">
    <text evidence="2">The sequence shown here is derived from an EMBL/GenBank/DDBJ whole genome shotgun (WGS) entry which is preliminary data.</text>
</comment>
<name>A0A197ZWY2_9BACL</name>
<evidence type="ECO:0000256" key="1">
    <source>
        <dbReference type="SAM" id="Phobius"/>
    </source>
</evidence>
<proteinExistence type="predicted"/>
<dbReference type="STRING" id="1850517.A8708_33150"/>